<dbReference type="Pfam" id="PF03640">
    <property type="entry name" value="Lipoprotein_15"/>
    <property type="match status" value="2"/>
</dbReference>
<dbReference type="Proteomes" id="UP001595547">
    <property type="component" value="Unassembled WGS sequence"/>
</dbReference>
<dbReference type="PIRSF" id="PIRSF029720">
    <property type="entry name" value="UCP029720"/>
    <property type="match status" value="1"/>
</dbReference>
<dbReference type="EMBL" id="JBHRTO010000002">
    <property type="protein sequence ID" value="MFC3182711.1"/>
    <property type="molecule type" value="Genomic_DNA"/>
</dbReference>
<feature type="signal peptide" evidence="1">
    <location>
        <begin position="1"/>
        <end position="24"/>
    </location>
</feature>
<dbReference type="PANTHER" id="PTHR39335:SF1">
    <property type="entry name" value="BLL4220 PROTEIN"/>
    <property type="match status" value="1"/>
</dbReference>
<evidence type="ECO:0000313" key="3">
    <source>
        <dbReference type="Proteomes" id="UP001595547"/>
    </source>
</evidence>
<name>A0ABV7J561_9RHOB</name>
<accession>A0ABV7J561</accession>
<dbReference type="PANTHER" id="PTHR39335">
    <property type="entry name" value="BLL4220 PROTEIN"/>
    <property type="match status" value="1"/>
</dbReference>
<dbReference type="RefSeq" id="WP_380074372.1">
    <property type="nucleotide sequence ID" value="NZ_JBHRTO010000002.1"/>
</dbReference>
<sequence length="117" mass="12317">MKAAKFAAVLSAALVLGSGIAAQAAGMLADAKGMTLYVFDKDAGGVSDCYGDCAVKWPPYLGKADAKMEKGWTLVDRTDGTKQWAYDGKPVYYFAGDKAKGDAKGDGMGGKWHVIKE</sequence>
<organism evidence="2 3">
    <name type="scientific">Cypionkella sinensis</name>
    <dbReference type="NCBI Taxonomy" id="1756043"/>
    <lineage>
        <taxon>Bacteria</taxon>
        <taxon>Pseudomonadati</taxon>
        <taxon>Pseudomonadota</taxon>
        <taxon>Alphaproteobacteria</taxon>
        <taxon>Rhodobacterales</taxon>
        <taxon>Paracoccaceae</taxon>
        <taxon>Cypionkella</taxon>
    </lineage>
</organism>
<protein>
    <recommendedName>
        <fullName evidence="4">Lipoprotein</fullName>
    </recommendedName>
</protein>
<dbReference type="InterPro" id="IPR014558">
    <property type="entry name" value="UCP029720"/>
</dbReference>
<gene>
    <name evidence="2" type="ORF">ACFOGH_17065</name>
</gene>
<reference evidence="3" key="1">
    <citation type="journal article" date="2019" name="Int. J. Syst. Evol. Microbiol.">
        <title>The Global Catalogue of Microorganisms (GCM) 10K type strain sequencing project: providing services to taxonomists for standard genome sequencing and annotation.</title>
        <authorList>
            <consortium name="The Broad Institute Genomics Platform"/>
            <consortium name="The Broad Institute Genome Sequencing Center for Infectious Disease"/>
            <person name="Wu L."/>
            <person name="Ma J."/>
        </authorList>
    </citation>
    <scope>NUCLEOTIDE SEQUENCE [LARGE SCALE GENOMIC DNA]</scope>
    <source>
        <strain evidence="3">KCTC 52039</strain>
    </source>
</reference>
<evidence type="ECO:0000256" key="1">
    <source>
        <dbReference type="SAM" id="SignalP"/>
    </source>
</evidence>
<feature type="chain" id="PRO_5046751994" description="Lipoprotein" evidence="1">
    <location>
        <begin position="25"/>
        <end position="117"/>
    </location>
</feature>
<keyword evidence="3" id="KW-1185">Reference proteome</keyword>
<evidence type="ECO:0008006" key="4">
    <source>
        <dbReference type="Google" id="ProtNLM"/>
    </source>
</evidence>
<proteinExistence type="predicted"/>
<dbReference type="InterPro" id="IPR005297">
    <property type="entry name" value="Lipoprotein_repeat"/>
</dbReference>
<comment type="caution">
    <text evidence="2">The sequence shown here is derived from an EMBL/GenBank/DDBJ whole genome shotgun (WGS) entry which is preliminary data.</text>
</comment>
<evidence type="ECO:0000313" key="2">
    <source>
        <dbReference type="EMBL" id="MFC3182711.1"/>
    </source>
</evidence>
<keyword evidence="1" id="KW-0732">Signal</keyword>